<evidence type="ECO:0000256" key="10">
    <source>
        <dbReference type="ARBA" id="ARBA00023157"/>
    </source>
</evidence>
<dbReference type="CDD" id="cd03860">
    <property type="entry name" value="M14_CP_A-B_like"/>
    <property type="match status" value="1"/>
</dbReference>
<dbReference type="PANTHER" id="PTHR11705">
    <property type="entry name" value="PROTEASE FAMILY M14 CARBOXYPEPTIDASE A,B"/>
    <property type="match status" value="1"/>
</dbReference>
<dbReference type="PRINTS" id="PR00765">
    <property type="entry name" value="CRBOXYPTASEA"/>
</dbReference>
<dbReference type="SUPFAM" id="SSF53187">
    <property type="entry name" value="Zn-dependent exopeptidases"/>
    <property type="match status" value="1"/>
</dbReference>
<evidence type="ECO:0000256" key="11">
    <source>
        <dbReference type="PROSITE-ProRule" id="PRU01379"/>
    </source>
</evidence>
<proteinExistence type="inferred from homology"/>
<dbReference type="OrthoDB" id="6416026at2759"/>
<dbReference type="VEuPathDB" id="VectorBase:LOC119179591"/>
<evidence type="ECO:0000256" key="7">
    <source>
        <dbReference type="ARBA" id="ARBA00022801"/>
    </source>
</evidence>
<keyword evidence="3 13" id="KW-0121">Carboxypeptidase</keyword>
<comment type="similarity">
    <text evidence="2 11">Belongs to the peptidase M14 family.</text>
</comment>
<accession>A0A6M2CH81</accession>
<dbReference type="GO" id="GO:0008270">
    <property type="term" value="F:zinc ion binding"/>
    <property type="evidence" value="ECO:0007669"/>
    <property type="project" value="InterPro"/>
</dbReference>
<name>A0A6M2CH81_RHIMP</name>
<protein>
    <submittedName>
        <fullName evidence="13">Putative carboxypeptidase a2 ixodes scapularis carboxypeptidase a2</fullName>
    </submittedName>
</protein>
<dbReference type="SMART" id="SM00631">
    <property type="entry name" value="Zn_pept"/>
    <property type="match status" value="1"/>
</dbReference>
<dbReference type="InterPro" id="IPR057246">
    <property type="entry name" value="CARBOXYPEPT_ZN_1"/>
</dbReference>
<evidence type="ECO:0000256" key="5">
    <source>
        <dbReference type="ARBA" id="ARBA00022723"/>
    </source>
</evidence>
<evidence type="ECO:0000256" key="9">
    <source>
        <dbReference type="ARBA" id="ARBA00023049"/>
    </source>
</evidence>
<dbReference type="Pfam" id="PF02244">
    <property type="entry name" value="Propep_M14"/>
    <property type="match status" value="1"/>
</dbReference>
<evidence type="ECO:0000313" key="13">
    <source>
        <dbReference type="EMBL" id="NOV32986.1"/>
    </source>
</evidence>
<dbReference type="PROSITE" id="PS00132">
    <property type="entry name" value="CARBOXYPEPT_ZN_1"/>
    <property type="match status" value="1"/>
</dbReference>
<dbReference type="InterPro" id="IPR003146">
    <property type="entry name" value="M14A_act_pep"/>
</dbReference>
<reference evidence="13" key="1">
    <citation type="submission" date="2019-09" db="EMBL/GenBank/DDBJ databases">
        <title>Organ-specific transcriptomic study of the physiology of the cattle tick, Rhipicephalus microplus.</title>
        <authorList>
            <person name="Tirloni L."/>
            <person name="Braz G."/>
            <person name="Gandara A.C.P."/>
            <person name="Sabadin G.A."/>
            <person name="da Silva R.M."/>
            <person name="Guizzo M.G."/>
            <person name="Machado J.A."/>
            <person name="Costa E.P."/>
            <person name="Gomes H.F."/>
            <person name="Moraes J."/>
            <person name="Mota M.B.S."/>
            <person name="Mesquita R.D."/>
            <person name="Alvarenga P.H."/>
            <person name="Alves F."/>
            <person name="Seixas A."/>
            <person name="da Fonseca R.N."/>
            <person name="Fogaca A."/>
            <person name="Logullo C."/>
            <person name="Tanaka A."/>
            <person name="Daffre S."/>
            <person name="Termignoni C."/>
            <person name="Vaz I.S.Jr."/>
            <person name="Oliveira P.L."/>
            <person name="Ribeiro J.M."/>
        </authorList>
    </citation>
    <scope>NUCLEOTIDE SEQUENCE</scope>
    <source>
        <strain evidence="13">Porto Alegre</strain>
    </source>
</reference>
<dbReference type="Gene3D" id="3.40.630.10">
    <property type="entry name" value="Zn peptidases"/>
    <property type="match status" value="1"/>
</dbReference>
<evidence type="ECO:0000256" key="2">
    <source>
        <dbReference type="ARBA" id="ARBA00005988"/>
    </source>
</evidence>
<evidence type="ECO:0000259" key="12">
    <source>
        <dbReference type="PROSITE" id="PS52035"/>
    </source>
</evidence>
<evidence type="ECO:0000256" key="6">
    <source>
        <dbReference type="ARBA" id="ARBA00022729"/>
    </source>
</evidence>
<dbReference type="AlphaFoldDB" id="A0A6M2CH81"/>
<keyword evidence="6" id="KW-0732">Signal</keyword>
<sequence length="440" mass="49933">MVELDAPPKSTTMAYAGVRTIAALFVVASIWSSALAAPNENKPVDYTGHRLVSVTPVTSAQVELLSTLADKLQLDVWQESTAVNVSALLRLRPDVVEEFEAEVTRAGLNLTTRCTNLQEAIDDERRSMRFATYSTTPLRFQRYLKYAEFANALKQYAKKYDHVSYLSIGRSYEGRNIMAAHIKIKEDLPIVFLECGIHAREWISPSACLYIIDQLATGYEKDEGISQLLSKYEWRIHPIVNPDGYDYTHTAERLWRKTRSRSRFSDRCRGADANRNFDVGRFCRTRGSSSPCQDTYCGDFAFSEPESRAIRDALWAIQGRTEYYFSVHNFGQLWMFPYGYTDVPAPDYDLLMNISLRAKEAIKKVQGTAYTVGPISKTIYQVSGSSVDWAYEAMKVTKSFALELQPSWYRFQGSLGFLLPAEEIYPVVQETWAGIREAVA</sequence>
<dbReference type="GO" id="GO:0006508">
    <property type="term" value="P:proteolysis"/>
    <property type="evidence" value="ECO:0007669"/>
    <property type="project" value="UniProtKB-KW"/>
</dbReference>
<keyword evidence="4" id="KW-0645">Protease</keyword>
<keyword evidence="7" id="KW-0378">Hydrolase</keyword>
<dbReference type="Gene3D" id="3.30.70.340">
    <property type="entry name" value="Metallocarboxypeptidase-like"/>
    <property type="match status" value="1"/>
</dbReference>
<feature type="domain" description="Peptidase M14" evidence="12">
    <location>
        <begin position="142"/>
        <end position="440"/>
    </location>
</feature>
<evidence type="ECO:0000256" key="3">
    <source>
        <dbReference type="ARBA" id="ARBA00022645"/>
    </source>
</evidence>
<feature type="active site" description="Proton donor/acceptor" evidence="11">
    <location>
        <position position="403"/>
    </location>
</feature>
<keyword evidence="9" id="KW-0482">Metalloprotease</keyword>
<keyword evidence="10" id="KW-1015">Disulfide bond</keyword>
<dbReference type="InterPro" id="IPR036990">
    <property type="entry name" value="M14A-like_propep"/>
</dbReference>
<dbReference type="EMBL" id="GHWJ01000249">
    <property type="protein sequence ID" value="NOV32986.1"/>
    <property type="molecule type" value="Transcribed_RNA"/>
</dbReference>
<dbReference type="FunFam" id="3.40.630.10:FF:000084">
    <property type="entry name" value="Carboxypeptidase B2"/>
    <property type="match status" value="1"/>
</dbReference>
<evidence type="ECO:0000256" key="4">
    <source>
        <dbReference type="ARBA" id="ARBA00022670"/>
    </source>
</evidence>
<dbReference type="Pfam" id="PF00246">
    <property type="entry name" value="Peptidase_M14"/>
    <property type="match status" value="1"/>
</dbReference>
<evidence type="ECO:0000256" key="8">
    <source>
        <dbReference type="ARBA" id="ARBA00022833"/>
    </source>
</evidence>
<dbReference type="GO" id="GO:0004181">
    <property type="term" value="F:metallocarboxypeptidase activity"/>
    <property type="evidence" value="ECO:0007669"/>
    <property type="project" value="InterPro"/>
</dbReference>
<organism evidence="13">
    <name type="scientific">Rhipicephalus microplus</name>
    <name type="common">Cattle tick</name>
    <name type="synonym">Boophilus microplus</name>
    <dbReference type="NCBI Taxonomy" id="6941"/>
    <lineage>
        <taxon>Eukaryota</taxon>
        <taxon>Metazoa</taxon>
        <taxon>Ecdysozoa</taxon>
        <taxon>Arthropoda</taxon>
        <taxon>Chelicerata</taxon>
        <taxon>Arachnida</taxon>
        <taxon>Acari</taxon>
        <taxon>Parasitiformes</taxon>
        <taxon>Ixodida</taxon>
        <taxon>Ixodoidea</taxon>
        <taxon>Ixodidae</taxon>
        <taxon>Rhipicephalinae</taxon>
        <taxon>Rhipicephalus</taxon>
        <taxon>Boophilus</taxon>
    </lineage>
</organism>
<evidence type="ECO:0000256" key="1">
    <source>
        <dbReference type="ARBA" id="ARBA00001947"/>
    </source>
</evidence>
<dbReference type="InterPro" id="IPR000834">
    <property type="entry name" value="Peptidase_M14"/>
</dbReference>
<keyword evidence="5" id="KW-0479">Metal-binding</keyword>
<keyword evidence="8" id="KW-0862">Zinc</keyword>
<dbReference type="PROSITE" id="PS52035">
    <property type="entry name" value="PEPTIDASE_M14"/>
    <property type="match status" value="1"/>
</dbReference>
<dbReference type="GO" id="GO:0005615">
    <property type="term" value="C:extracellular space"/>
    <property type="evidence" value="ECO:0007669"/>
    <property type="project" value="TreeGrafter"/>
</dbReference>
<comment type="cofactor">
    <cofactor evidence="1">
        <name>Zn(2+)</name>
        <dbReference type="ChEBI" id="CHEBI:29105"/>
    </cofactor>
</comment>
<dbReference type="PANTHER" id="PTHR11705:SF140">
    <property type="entry name" value="FI02848P-RELATED"/>
    <property type="match status" value="1"/>
</dbReference>
<dbReference type="SUPFAM" id="SSF54897">
    <property type="entry name" value="Protease propeptides/inhibitors"/>
    <property type="match status" value="1"/>
</dbReference>